<gene>
    <name evidence="3" type="ORF">DMO24_13965</name>
</gene>
<dbReference type="PANTHER" id="PTHR44757:SF2">
    <property type="entry name" value="BIOFILM ARCHITECTURE MAINTENANCE PROTEIN MBAA"/>
    <property type="match status" value="1"/>
</dbReference>
<dbReference type="PANTHER" id="PTHR44757">
    <property type="entry name" value="DIGUANYLATE CYCLASE DGCP"/>
    <property type="match status" value="1"/>
</dbReference>
<dbReference type="AlphaFoldDB" id="A0A323V7C6"/>
<evidence type="ECO:0000313" key="3">
    <source>
        <dbReference type="EMBL" id="PZA20729.1"/>
    </source>
</evidence>
<name>A0A323V7C6_9ACTN</name>
<sequence length="114" mass="11927">STRSTRRTATSSSSCEPGSRRRDLLGFGAETCSGVHAGALHDLGLDPATAEAEAGRVADQLHAVLTEPVVLGARTVQVRASVGVSVHPDDGAEFGQLLHRADARMYARKHPTAV</sequence>
<dbReference type="SUPFAM" id="SSF55073">
    <property type="entry name" value="Nucleotide cyclase"/>
    <property type="match status" value="1"/>
</dbReference>
<evidence type="ECO:0000313" key="4">
    <source>
        <dbReference type="Proteomes" id="UP000247602"/>
    </source>
</evidence>
<feature type="non-terminal residue" evidence="3">
    <location>
        <position position="1"/>
    </location>
</feature>
<keyword evidence="4" id="KW-1185">Reference proteome</keyword>
<dbReference type="Proteomes" id="UP000247602">
    <property type="component" value="Unassembled WGS sequence"/>
</dbReference>
<dbReference type="Pfam" id="PF00990">
    <property type="entry name" value="GGDEF"/>
    <property type="match status" value="1"/>
</dbReference>
<dbReference type="OrthoDB" id="9812260at2"/>
<accession>A0A323V7C6</accession>
<protein>
    <recommendedName>
        <fullName evidence="2">GGDEF domain-containing protein</fullName>
    </recommendedName>
</protein>
<dbReference type="EMBL" id="QKNV01000150">
    <property type="protein sequence ID" value="PZA20729.1"/>
    <property type="molecule type" value="Genomic_DNA"/>
</dbReference>
<dbReference type="InterPro" id="IPR000160">
    <property type="entry name" value="GGDEF_dom"/>
</dbReference>
<feature type="domain" description="GGDEF" evidence="2">
    <location>
        <begin position="51"/>
        <end position="110"/>
    </location>
</feature>
<evidence type="ECO:0000256" key="1">
    <source>
        <dbReference type="SAM" id="MobiDB-lite"/>
    </source>
</evidence>
<proteinExistence type="predicted"/>
<dbReference type="InterPro" id="IPR052155">
    <property type="entry name" value="Biofilm_reg_signaling"/>
</dbReference>
<organism evidence="3 4">
    <name type="scientific">Modestobacter versicolor</name>
    <dbReference type="NCBI Taxonomy" id="429133"/>
    <lineage>
        <taxon>Bacteria</taxon>
        <taxon>Bacillati</taxon>
        <taxon>Actinomycetota</taxon>
        <taxon>Actinomycetes</taxon>
        <taxon>Geodermatophilales</taxon>
        <taxon>Geodermatophilaceae</taxon>
        <taxon>Modestobacter</taxon>
    </lineage>
</organism>
<dbReference type="InterPro" id="IPR043128">
    <property type="entry name" value="Rev_trsase/Diguanyl_cyclase"/>
</dbReference>
<feature type="region of interest" description="Disordered" evidence="1">
    <location>
        <begin position="1"/>
        <end position="20"/>
    </location>
</feature>
<dbReference type="InterPro" id="IPR029787">
    <property type="entry name" value="Nucleotide_cyclase"/>
</dbReference>
<comment type="caution">
    <text evidence="3">The sequence shown here is derived from an EMBL/GenBank/DDBJ whole genome shotgun (WGS) entry which is preliminary data.</text>
</comment>
<dbReference type="Gene3D" id="3.30.70.270">
    <property type="match status" value="1"/>
</dbReference>
<reference evidence="3 4" key="1">
    <citation type="submission" date="2018-06" db="EMBL/GenBank/DDBJ databases">
        <title>Draft genome sequence of Modestobacter versicolor CP153-2.</title>
        <authorList>
            <person name="Gundlapally S.R."/>
        </authorList>
    </citation>
    <scope>NUCLEOTIDE SEQUENCE [LARGE SCALE GENOMIC DNA]</scope>
    <source>
        <strain evidence="3 4">CP153-2</strain>
    </source>
</reference>
<evidence type="ECO:0000259" key="2">
    <source>
        <dbReference type="Pfam" id="PF00990"/>
    </source>
</evidence>